<dbReference type="EMBL" id="SCEB01006263">
    <property type="protein sequence ID" value="RXM92442.1"/>
    <property type="molecule type" value="Genomic_DNA"/>
</dbReference>
<feature type="compositionally biased region" description="Basic and acidic residues" evidence="1">
    <location>
        <begin position="40"/>
        <end position="50"/>
    </location>
</feature>
<name>A0A444UWB5_ACIRT</name>
<sequence>MGLRPIEIVLQEIQDSLVSPPGPIEEVKEMGSPSDTALLEGDKGGVKEQGDCISDSQLDMGEGEEENETMEAKSEESQGTIIPDTIENRRPWGERVEEAMEEQQEKWNLVPGTMKRKLEEGNTDKATLKISNMFQGLPKILDMSSED</sequence>
<evidence type="ECO:0000256" key="1">
    <source>
        <dbReference type="SAM" id="MobiDB-lite"/>
    </source>
</evidence>
<evidence type="ECO:0000313" key="3">
    <source>
        <dbReference type="Proteomes" id="UP000289886"/>
    </source>
</evidence>
<reference evidence="2 3" key="1">
    <citation type="submission" date="2019-01" db="EMBL/GenBank/DDBJ databases">
        <title>Draft Genome and Complete Hox-Cluster Characterization of the Sterlet Sturgeon (Acipenser ruthenus).</title>
        <authorList>
            <person name="Wei Q."/>
        </authorList>
    </citation>
    <scope>NUCLEOTIDE SEQUENCE [LARGE SCALE GENOMIC DNA]</scope>
    <source>
        <strain evidence="2">WHYD16114868_AA</strain>
        <tissue evidence="2">Blood</tissue>
    </source>
</reference>
<evidence type="ECO:0000313" key="2">
    <source>
        <dbReference type="EMBL" id="RXM92442.1"/>
    </source>
</evidence>
<organism evidence="2 3">
    <name type="scientific">Acipenser ruthenus</name>
    <name type="common">Sterlet sturgeon</name>
    <dbReference type="NCBI Taxonomy" id="7906"/>
    <lineage>
        <taxon>Eukaryota</taxon>
        <taxon>Metazoa</taxon>
        <taxon>Chordata</taxon>
        <taxon>Craniata</taxon>
        <taxon>Vertebrata</taxon>
        <taxon>Euteleostomi</taxon>
        <taxon>Actinopterygii</taxon>
        <taxon>Chondrostei</taxon>
        <taxon>Acipenseriformes</taxon>
        <taxon>Acipenseridae</taxon>
        <taxon>Acipenser</taxon>
    </lineage>
</organism>
<gene>
    <name evidence="2" type="ORF">EOD39_20127</name>
</gene>
<dbReference type="AlphaFoldDB" id="A0A444UWB5"/>
<dbReference type="Proteomes" id="UP000289886">
    <property type="component" value="Unassembled WGS sequence"/>
</dbReference>
<feature type="region of interest" description="Disordered" evidence="1">
    <location>
        <begin position="17"/>
        <end position="89"/>
    </location>
</feature>
<accession>A0A444UWB5</accession>
<protein>
    <submittedName>
        <fullName evidence="2">Uncharacterized protein</fullName>
    </submittedName>
</protein>
<keyword evidence="3" id="KW-1185">Reference proteome</keyword>
<proteinExistence type="predicted"/>
<comment type="caution">
    <text evidence="2">The sequence shown here is derived from an EMBL/GenBank/DDBJ whole genome shotgun (WGS) entry which is preliminary data.</text>
</comment>